<feature type="coiled-coil region" evidence="1">
    <location>
        <begin position="230"/>
        <end position="257"/>
    </location>
</feature>
<evidence type="ECO:0000313" key="5">
    <source>
        <dbReference type="Proteomes" id="UP001321760"/>
    </source>
</evidence>
<proteinExistence type="predicted"/>
<keyword evidence="5" id="KW-1185">Reference proteome</keyword>
<dbReference type="InterPro" id="IPR052099">
    <property type="entry name" value="Regulatory_TF_Diverse"/>
</dbReference>
<dbReference type="PROSITE" id="PS50888">
    <property type="entry name" value="BHLH"/>
    <property type="match status" value="1"/>
</dbReference>
<dbReference type="PANTHER" id="PTHR47336:SF2">
    <property type="entry name" value="TRANSCRIPTION FACTOR HMS1-RELATED"/>
    <property type="match status" value="1"/>
</dbReference>
<gene>
    <name evidence="4" type="ORF">QBC34DRAFT_65807</name>
</gene>
<evidence type="ECO:0000259" key="3">
    <source>
        <dbReference type="PROSITE" id="PS50888"/>
    </source>
</evidence>
<accession>A0AAV9GQY5</accession>
<comment type="caution">
    <text evidence="4">The sequence shown here is derived from an EMBL/GenBank/DDBJ whole genome shotgun (WGS) entry which is preliminary data.</text>
</comment>
<dbReference type="EMBL" id="MU865931">
    <property type="protein sequence ID" value="KAK4450805.1"/>
    <property type="molecule type" value="Genomic_DNA"/>
</dbReference>
<evidence type="ECO:0000256" key="2">
    <source>
        <dbReference type="SAM" id="MobiDB-lite"/>
    </source>
</evidence>
<reference evidence="4" key="1">
    <citation type="journal article" date="2023" name="Mol. Phylogenet. Evol.">
        <title>Genome-scale phylogeny and comparative genomics of the fungal order Sordariales.</title>
        <authorList>
            <person name="Hensen N."/>
            <person name="Bonometti L."/>
            <person name="Westerberg I."/>
            <person name="Brannstrom I.O."/>
            <person name="Guillou S."/>
            <person name="Cros-Aarteil S."/>
            <person name="Calhoun S."/>
            <person name="Haridas S."/>
            <person name="Kuo A."/>
            <person name="Mondo S."/>
            <person name="Pangilinan J."/>
            <person name="Riley R."/>
            <person name="LaButti K."/>
            <person name="Andreopoulos B."/>
            <person name="Lipzen A."/>
            <person name="Chen C."/>
            <person name="Yan M."/>
            <person name="Daum C."/>
            <person name="Ng V."/>
            <person name="Clum A."/>
            <person name="Steindorff A."/>
            <person name="Ohm R.A."/>
            <person name="Martin F."/>
            <person name="Silar P."/>
            <person name="Natvig D.O."/>
            <person name="Lalanne C."/>
            <person name="Gautier V."/>
            <person name="Ament-Velasquez S.L."/>
            <person name="Kruys A."/>
            <person name="Hutchinson M.I."/>
            <person name="Powell A.J."/>
            <person name="Barry K."/>
            <person name="Miller A.N."/>
            <person name="Grigoriev I.V."/>
            <person name="Debuchy R."/>
            <person name="Gladieux P."/>
            <person name="Hiltunen Thoren M."/>
            <person name="Johannesson H."/>
        </authorList>
    </citation>
    <scope>NUCLEOTIDE SEQUENCE</scope>
    <source>
        <strain evidence="4">PSN243</strain>
    </source>
</reference>
<dbReference type="Proteomes" id="UP001321760">
    <property type="component" value="Unassembled WGS sequence"/>
</dbReference>
<feature type="region of interest" description="Disordered" evidence="2">
    <location>
        <begin position="189"/>
        <end position="223"/>
    </location>
</feature>
<dbReference type="Pfam" id="PF00010">
    <property type="entry name" value="HLH"/>
    <property type="match status" value="1"/>
</dbReference>
<dbReference type="SMART" id="SM00353">
    <property type="entry name" value="HLH"/>
    <property type="match status" value="1"/>
</dbReference>
<dbReference type="AlphaFoldDB" id="A0AAV9GQY5"/>
<dbReference type="GO" id="GO:0046983">
    <property type="term" value="F:protein dimerization activity"/>
    <property type="evidence" value="ECO:0007669"/>
    <property type="project" value="InterPro"/>
</dbReference>
<sequence>MALESDGQRTRKSTNQLSGFLYHLNPQIETVPDRPLNPTMICEQDSVSPTAAEDATSPTWSWSQPPSPVDTFGKATSTSPKPNPMPNPQAASRTKLATLRPSSVTKPRQGTTSLRLAGRKPRKPSATSKPAKRANAVKPASETRHDGNEKVAASDKIRARRNHNIVEKQYRNRLNAQFERLLSVLPPEQQKAPALANGQTSPSTRKRRASSSSVTVSTPEDRRLSKAEVLDVATNRIKELEADRERLLREKSDLILGIKVVGGVVAKSGVRGSAQVGS</sequence>
<protein>
    <recommendedName>
        <fullName evidence="3">BHLH domain-containing protein</fullName>
    </recommendedName>
</protein>
<dbReference type="SUPFAM" id="SSF47459">
    <property type="entry name" value="HLH, helix-loop-helix DNA-binding domain"/>
    <property type="match status" value="1"/>
</dbReference>
<reference evidence="4" key="2">
    <citation type="submission" date="2023-05" db="EMBL/GenBank/DDBJ databases">
        <authorList>
            <consortium name="Lawrence Berkeley National Laboratory"/>
            <person name="Steindorff A."/>
            <person name="Hensen N."/>
            <person name="Bonometti L."/>
            <person name="Westerberg I."/>
            <person name="Brannstrom I.O."/>
            <person name="Guillou S."/>
            <person name="Cros-Aarteil S."/>
            <person name="Calhoun S."/>
            <person name="Haridas S."/>
            <person name="Kuo A."/>
            <person name="Mondo S."/>
            <person name="Pangilinan J."/>
            <person name="Riley R."/>
            <person name="Labutti K."/>
            <person name="Andreopoulos B."/>
            <person name="Lipzen A."/>
            <person name="Chen C."/>
            <person name="Yanf M."/>
            <person name="Daum C."/>
            <person name="Ng V."/>
            <person name="Clum A."/>
            <person name="Ohm R."/>
            <person name="Martin F."/>
            <person name="Silar P."/>
            <person name="Natvig D."/>
            <person name="Lalanne C."/>
            <person name="Gautier V."/>
            <person name="Ament-Velasquez S.L."/>
            <person name="Kruys A."/>
            <person name="Hutchinson M.I."/>
            <person name="Powell A.J."/>
            <person name="Barry K."/>
            <person name="Miller A.N."/>
            <person name="Grigoriev I.V."/>
            <person name="Debuchy R."/>
            <person name="Gladieux P."/>
            <person name="Thoren M.H."/>
            <person name="Johannesson H."/>
        </authorList>
    </citation>
    <scope>NUCLEOTIDE SEQUENCE</scope>
    <source>
        <strain evidence="4">PSN243</strain>
    </source>
</reference>
<feature type="domain" description="BHLH" evidence="3">
    <location>
        <begin position="158"/>
        <end position="240"/>
    </location>
</feature>
<feature type="region of interest" description="Disordered" evidence="2">
    <location>
        <begin position="31"/>
        <end position="157"/>
    </location>
</feature>
<organism evidence="4 5">
    <name type="scientific">Podospora aff. communis PSN243</name>
    <dbReference type="NCBI Taxonomy" id="3040156"/>
    <lineage>
        <taxon>Eukaryota</taxon>
        <taxon>Fungi</taxon>
        <taxon>Dikarya</taxon>
        <taxon>Ascomycota</taxon>
        <taxon>Pezizomycotina</taxon>
        <taxon>Sordariomycetes</taxon>
        <taxon>Sordariomycetidae</taxon>
        <taxon>Sordariales</taxon>
        <taxon>Podosporaceae</taxon>
        <taxon>Podospora</taxon>
    </lineage>
</organism>
<dbReference type="InterPro" id="IPR011598">
    <property type="entry name" value="bHLH_dom"/>
</dbReference>
<name>A0AAV9GQY5_9PEZI</name>
<dbReference type="PANTHER" id="PTHR47336">
    <property type="entry name" value="TRANSCRIPTION FACTOR HMS1-RELATED"/>
    <property type="match status" value="1"/>
</dbReference>
<evidence type="ECO:0000256" key="1">
    <source>
        <dbReference type="SAM" id="Coils"/>
    </source>
</evidence>
<keyword evidence="1" id="KW-0175">Coiled coil</keyword>
<feature type="compositionally biased region" description="Polar residues" evidence="2">
    <location>
        <begin position="100"/>
        <end position="114"/>
    </location>
</feature>
<feature type="compositionally biased region" description="Basic and acidic residues" evidence="2">
    <location>
        <begin position="141"/>
        <end position="157"/>
    </location>
</feature>
<dbReference type="Gene3D" id="4.10.280.10">
    <property type="entry name" value="Helix-loop-helix DNA-binding domain"/>
    <property type="match status" value="1"/>
</dbReference>
<evidence type="ECO:0000313" key="4">
    <source>
        <dbReference type="EMBL" id="KAK4450805.1"/>
    </source>
</evidence>
<dbReference type="InterPro" id="IPR036638">
    <property type="entry name" value="HLH_DNA-bd_sf"/>
</dbReference>